<accession>A0A7L8ADS3</accession>
<proteinExistence type="predicted"/>
<evidence type="ECO:0000313" key="1">
    <source>
        <dbReference type="EMBL" id="QOD60141.1"/>
    </source>
</evidence>
<dbReference type="EMBL" id="CP061813">
    <property type="protein sequence ID" value="QOD60141.1"/>
    <property type="molecule type" value="Genomic_DNA"/>
</dbReference>
<dbReference type="Proteomes" id="UP000516764">
    <property type="component" value="Chromosome"/>
</dbReference>
<sequence length="49" mass="5756">MNNYKKEFEVNRILEFKKEIEKGLDSGISDKTISQIVIDVDEELIKKIN</sequence>
<name>A0A7L8ADS3_9FLAO</name>
<reference evidence="1 2" key="1">
    <citation type="journal article" date="2016" name="Int. J. Syst. Evol. Microbiol.">
        <title>Polaribacter haliotis sp. nov., isolated from the gut of abalone Haliotis discus hannai.</title>
        <authorList>
            <person name="Kim Y.O."/>
            <person name="Park I.S."/>
            <person name="Park S."/>
            <person name="Nam B.H."/>
            <person name="Park J.M."/>
            <person name="Kim D.G."/>
            <person name="Yoon J.H."/>
        </authorList>
    </citation>
    <scope>NUCLEOTIDE SEQUENCE [LARGE SCALE GENOMIC DNA]</scope>
    <source>
        <strain evidence="1 2">KCTC 52418</strain>
    </source>
</reference>
<keyword evidence="2" id="KW-1185">Reference proteome</keyword>
<protein>
    <submittedName>
        <fullName evidence="1">Uncharacterized protein</fullName>
    </submittedName>
</protein>
<gene>
    <name evidence="1" type="ORF">H9I45_12430</name>
</gene>
<dbReference type="AlphaFoldDB" id="A0A7L8ADS3"/>
<dbReference type="KEGG" id="phal:H9I45_12430"/>
<evidence type="ECO:0000313" key="2">
    <source>
        <dbReference type="Proteomes" id="UP000516764"/>
    </source>
</evidence>
<organism evidence="1 2">
    <name type="scientific">Polaribacter haliotis</name>
    <dbReference type="NCBI Taxonomy" id="1888915"/>
    <lineage>
        <taxon>Bacteria</taxon>
        <taxon>Pseudomonadati</taxon>
        <taxon>Bacteroidota</taxon>
        <taxon>Flavobacteriia</taxon>
        <taxon>Flavobacteriales</taxon>
        <taxon>Flavobacteriaceae</taxon>
    </lineage>
</organism>
<dbReference type="RefSeq" id="WP_176397548.1">
    <property type="nucleotide sequence ID" value="NZ_CP061813.1"/>
</dbReference>